<dbReference type="EMBL" id="CP053452">
    <property type="protein sequence ID" value="QJW92675.1"/>
    <property type="molecule type" value="Genomic_DNA"/>
</dbReference>
<keyword evidence="2" id="KW-1185">Reference proteome</keyword>
<dbReference type="Proteomes" id="UP000503447">
    <property type="component" value="Chromosome"/>
</dbReference>
<gene>
    <name evidence="1" type="ORF">FTUN_0172</name>
</gene>
<dbReference type="AlphaFoldDB" id="A0A6M5YF85"/>
<protein>
    <recommendedName>
        <fullName evidence="3">TIGR03000 domain-containing protein</fullName>
    </recommendedName>
</protein>
<evidence type="ECO:0000313" key="2">
    <source>
        <dbReference type="Proteomes" id="UP000503447"/>
    </source>
</evidence>
<sequence length="276" mass="28180">MYSIVMLAALTTGADVTPPPMTPPATVGTPVVVSGCTGCTGCTGCYGSCSGSCYGSCTGSCYGCYGSGHGGFFRRTGAFLGHKSSCHGCCGGYSCTGYSCFGSCYGSCNGLSYGSSWGPPVGMLPYTLHGYNSGAYPVYGPGAPVVYGATSPQAFYGNVYYPNLPPEVTVPVAPMTKPTGSDAQPNGANLKFKVPADAKLYVDGKLAPGTGPDRSFYTPALEAGKKFFYDVKAEVVVNGKTVVEEKKVIVEAGASINETFPTLVAAIEKADGVAGK</sequence>
<dbReference type="InterPro" id="IPR017460">
    <property type="entry name" value="CHP03000_planctomycetes"/>
</dbReference>
<proteinExistence type="predicted"/>
<evidence type="ECO:0000313" key="1">
    <source>
        <dbReference type="EMBL" id="QJW92675.1"/>
    </source>
</evidence>
<reference evidence="2" key="1">
    <citation type="submission" date="2020-05" db="EMBL/GenBank/DDBJ databases">
        <title>Frigoriglobus tundricola gen. nov., sp. nov., a psychrotolerant cellulolytic planctomycete of the family Gemmataceae with two divergent copies of 16S rRNA gene.</title>
        <authorList>
            <person name="Kulichevskaya I.S."/>
            <person name="Ivanova A.A."/>
            <person name="Naumoff D.G."/>
            <person name="Beletsky A.V."/>
            <person name="Rijpstra W.I.C."/>
            <person name="Sinninghe Damste J.S."/>
            <person name="Mardanov A.V."/>
            <person name="Ravin N.V."/>
            <person name="Dedysh S.N."/>
        </authorList>
    </citation>
    <scope>NUCLEOTIDE SEQUENCE [LARGE SCALE GENOMIC DNA]</scope>
    <source>
        <strain evidence="2">PL17</strain>
    </source>
</reference>
<dbReference type="NCBIfam" id="TIGR03000">
    <property type="entry name" value="plancto_dom_1"/>
    <property type="match status" value="1"/>
</dbReference>
<accession>A0A6M5YF85</accession>
<evidence type="ECO:0008006" key="3">
    <source>
        <dbReference type="Google" id="ProtNLM"/>
    </source>
</evidence>
<name>A0A6M5YF85_9BACT</name>
<dbReference type="KEGG" id="ftj:FTUN_0172"/>
<dbReference type="RefSeq" id="WP_171469032.1">
    <property type="nucleotide sequence ID" value="NZ_CP053452.2"/>
</dbReference>
<organism evidence="1 2">
    <name type="scientific">Frigoriglobus tundricola</name>
    <dbReference type="NCBI Taxonomy" id="2774151"/>
    <lineage>
        <taxon>Bacteria</taxon>
        <taxon>Pseudomonadati</taxon>
        <taxon>Planctomycetota</taxon>
        <taxon>Planctomycetia</taxon>
        <taxon>Gemmatales</taxon>
        <taxon>Gemmataceae</taxon>
        <taxon>Frigoriglobus</taxon>
    </lineage>
</organism>